<feature type="compositionally biased region" description="Polar residues" evidence="1">
    <location>
        <begin position="14"/>
        <end position="28"/>
    </location>
</feature>
<evidence type="ECO:0000313" key="2">
    <source>
        <dbReference type="EMBL" id="CRL27043.1"/>
    </source>
</evidence>
<organism evidence="2 3">
    <name type="scientific">Penicillium camemberti (strain FM 013)</name>
    <dbReference type="NCBI Taxonomy" id="1429867"/>
    <lineage>
        <taxon>Eukaryota</taxon>
        <taxon>Fungi</taxon>
        <taxon>Dikarya</taxon>
        <taxon>Ascomycota</taxon>
        <taxon>Pezizomycotina</taxon>
        <taxon>Eurotiomycetes</taxon>
        <taxon>Eurotiomycetidae</taxon>
        <taxon>Eurotiales</taxon>
        <taxon>Aspergillaceae</taxon>
        <taxon>Penicillium</taxon>
    </lineage>
</organism>
<evidence type="ECO:0000256" key="1">
    <source>
        <dbReference type="SAM" id="MobiDB-lite"/>
    </source>
</evidence>
<keyword evidence="3" id="KW-1185">Reference proteome</keyword>
<sequence>MRIGVMPHLPNRSPGGSNVLIPNTTNDAGQDAVVRAATAHEGKKKANAKAKEKSDQAEGQ</sequence>
<accession>A0A0G4PLL8</accession>
<dbReference type="AlphaFoldDB" id="A0A0G4PLL8"/>
<reference evidence="2 3" key="1">
    <citation type="journal article" date="2014" name="Nat. Commun.">
        <title>Multiple recent horizontal transfers of a large genomic region in cheese making fungi.</title>
        <authorList>
            <person name="Cheeseman K."/>
            <person name="Ropars J."/>
            <person name="Renault P."/>
            <person name="Dupont J."/>
            <person name="Gouzy J."/>
            <person name="Branca A."/>
            <person name="Abraham A.L."/>
            <person name="Ceppi M."/>
            <person name="Conseiller E."/>
            <person name="Debuchy R."/>
            <person name="Malagnac F."/>
            <person name="Goarin A."/>
            <person name="Silar P."/>
            <person name="Lacoste S."/>
            <person name="Sallet E."/>
            <person name="Bensimon A."/>
            <person name="Giraud T."/>
            <person name="Brygoo Y."/>
        </authorList>
    </citation>
    <scope>NUCLEOTIDE SEQUENCE [LARGE SCALE GENOMIC DNA]</scope>
    <source>
        <strain evidence="3">FM 013</strain>
    </source>
</reference>
<dbReference type="Proteomes" id="UP000053732">
    <property type="component" value="Unassembled WGS sequence"/>
</dbReference>
<dbReference type="EMBL" id="HG793153">
    <property type="protein sequence ID" value="CRL27043.1"/>
    <property type="molecule type" value="Genomic_DNA"/>
</dbReference>
<evidence type="ECO:0000313" key="3">
    <source>
        <dbReference type="Proteomes" id="UP000053732"/>
    </source>
</evidence>
<name>A0A0G4PLL8_PENC3</name>
<proteinExistence type="predicted"/>
<gene>
    <name evidence="2" type="ORF">PCAMFM013_S020g000202</name>
</gene>
<feature type="compositionally biased region" description="Basic and acidic residues" evidence="1">
    <location>
        <begin position="49"/>
        <end position="60"/>
    </location>
</feature>
<feature type="region of interest" description="Disordered" evidence="1">
    <location>
        <begin position="1"/>
        <end position="60"/>
    </location>
</feature>
<protein>
    <submittedName>
        <fullName evidence="2">Str. FM013</fullName>
    </submittedName>
</protein>